<comment type="caution">
    <text evidence="2">The sequence shown here is derived from an EMBL/GenBank/DDBJ whole genome shotgun (WGS) entry which is preliminary data.</text>
</comment>
<protein>
    <submittedName>
        <fullName evidence="2">Uncharacterized protein</fullName>
    </submittedName>
</protein>
<dbReference type="EMBL" id="PSQE01000007">
    <property type="protein sequence ID" value="RHN45306.1"/>
    <property type="molecule type" value="Genomic_DNA"/>
</dbReference>
<evidence type="ECO:0000256" key="1">
    <source>
        <dbReference type="SAM" id="MobiDB-lite"/>
    </source>
</evidence>
<name>A0A396GW01_MEDTR</name>
<evidence type="ECO:0000313" key="2">
    <source>
        <dbReference type="EMBL" id="RHN45306.1"/>
    </source>
</evidence>
<proteinExistence type="predicted"/>
<gene>
    <name evidence="2" type="ORF">MtrunA17_Chr7g0229161</name>
</gene>
<reference evidence="2" key="1">
    <citation type="journal article" date="2018" name="Nat. Plants">
        <title>Whole-genome landscape of Medicago truncatula symbiotic genes.</title>
        <authorList>
            <person name="Pecrix Y."/>
            <person name="Gamas P."/>
            <person name="Carrere S."/>
        </authorList>
    </citation>
    <scope>NUCLEOTIDE SEQUENCE</scope>
    <source>
        <tissue evidence="2">Leaves</tissue>
    </source>
</reference>
<organism evidence="2">
    <name type="scientific">Medicago truncatula</name>
    <name type="common">Barrel medic</name>
    <name type="synonym">Medicago tribuloides</name>
    <dbReference type="NCBI Taxonomy" id="3880"/>
    <lineage>
        <taxon>Eukaryota</taxon>
        <taxon>Viridiplantae</taxon>
        <taxon>Streptophyta</taxon>
        <taxon>Embryophyta</taxon>
        <taxon>Tracheophyta</taxon>
        <taxon>Spermatophyta</taxon>
        <taxon>Magnoliopsida</taxon>
        <taxon>eudicotyledons</taxon>
        <taxon>Gunneridae</taxon>
        <taxon>Pentapetalae</taxon>
        <taxon>rosids</taxon>
        <taxon>fabids</taxon>
        <taxon>Fabales</taxon>
        <taxon>Fabaceae</taxon>
        <taxon>Papilionoideae</taxon>
        <taxon>50 kb inversion clade</taxon>
        <taxon>NPAAA clade</taxon>
        <taxon>Hologalegina</taxon>
        <taxon>IRL clade</taxon>
        <taxon>Trifolieae</taxon>
        <taxon>Medicago</taxon>
    </lineage>
</organism>
<sequence>MGIPVYISEDATAFVIRRAFEGSFKGVIENSKTSPWNEVVHKSMFNITKKGAYCDLSMEKKMLLKIQNENLLSKGGGSDQPSLEHKIFIHFFITKEKANVPRYIFKHMIKERRESQDNNSCWVPYRRLISDQILHQGWIMKALKNINFFTDDQLDTKTEKVINGKTLRNMYLIPKDAYTKLSADLKESDAMSILMEEFPPICKQDPLDVQINFIKDHFATPGTKIRLEYVPETVYGGALLVSNRRKTKRKSLTKEEYLGDAPEQPAKKANRAKKERVAVQENIVGPAILTIQKEVEDLEADKILPKRIRSGKSAASSQYVPGQPSIPKKKRRKAIRKLKVADYVMKKRIRLELQLIL</sequence>
<dbReference type="AlphaFoldDB" id="A0A396GW01"/>
<dbReference type="Gramene" id="rna39569">
    <property type="protein sequence ID" value="RHN45306.1"/>
    <property type="gene ID" value="gene39569"/>
</dbReference>
<dbReference type="Proteomes" id="UP000265566">
    <property type="component" value="Chromosome 7"/>
</dbReference>
<feature type="region of interest" description="Disordered" evidence="1">
    <location>
        <begin position="251"/>
        <end position="273"/>
    </location>
</feature>
<accession>A0A396GW01</accession>